<evidence type="ECO:0000259" key="1">
    <source>
        <dbReference type="Pfam" id="PF04480"/>
    </source>
</evidence>
<dbReference type="Pfam" id="PF04480">
    <property type="entry name" value="DUF559"/>
    <property type="match status" value="1"/>
</dbReference>
<dbReference type="AlphaFoldDB" id="A0A1F4Z9Z5"/>
<feature type="domain" description="DUF559" evidence="1">
    <location>
        <begin position="10"/>
        <end position="114"/>
    </location>
</feature>
<sequence>MQFHYNKTQLKYRRKQLRRDTTEAEKILWYKIRDKKLGVKFFRQYSLDGYVIDFYCPERRVAIEIDGGYHKLASSRTYDKYREKYISAFNIKIVRFNNEEIINNKKEVIKRINALLLS</sequence>
<evidence type="ECO:0000313" key="3">
    <source>
        <dbReference type="Proteomes" id="UP000177080"/>
    </source>
</evidence>
<gene>
    <name evidence="2" type="ORF">A2989_00200</name>
</gene>
<name>A0A1F4Z9Z5_9BACT</name>
<proteinExistence type="predicted"/>
<dbReference type="Gene3D" id="3.40.960.10">
    <property type="entry name" value="VSR Endonuclease"/>
    <property type="match status" value="1"/>
</dbReference>
<dbReference type="EMBL" id="MEXN01000007">
    <property type="protein sequence ID" value="OGD03239.1"/>
    <property type="molecule type" value="Genomic_DNA"/>
</dbReference>
<dbReference type="PANTHER" id="PTHR38590">
    <property type="entry name" value="BLL0828 PROTEIN"/>
    <property type="match status" value="1"/>
</dbReference>
<accession>A0A1F4Z9Z5</accession>
<dbReference type="InterPro" id="IPR047216">
    <property type="entry name" value="Endonuclease_DUF559_bact"/>
</dbReference>
<comment type="caution">
    <text evidence="2">The sequence shown here is derived from an EMBL/GenBank/DDBJ whole genome shotgun (WGS) entry which is preliminary data.</text>
</comment>
<dbReference type="STRING" id="1797259.A2989_00200"/>
<dbReference type="CDD" id="cd01038">
    <property type="entry name" value="Endonuclease_DUF559"/>
    <property type="match status" value="1"/>
</dbReference>
<protein>
    <recommendedName>
        <fullName evidence="1">DUF559 domain-containing protein</fullName>
    </recommendedName>
</protein>
<dbReference type="Proteomes" id="UP000177080">
    <property type="component" value="Unassembled WGS sequence"/>
</dbReference>
<organism evidence="2 3">
    <name type="scientific">Candidatus Amesbacteria bacterium RIFCSPLOWO2_01_FULL_48_25</name>
    <dbReference type="NCBI Taxonomy" id="1797259"/>
    <lineage>
        <taxon>Bacteria</taxon>
        <taxon>Candidatus Amesiibacteriota</taxon>
    </lineage>
</organism>
<dbReference type="PANTHER" id="PTHR38590:SF1">
    <property type="entry name" value="BLL0828 PROTEIN"/>
    <property type="match status" value="1"/>
</dbReference>
<dbReference type="SUPFAM" id="SSF52980">
    <property type="entry name" value="Restriction endonuclease-like"/>
    <property type="match status" value="1"/>
</dbReference>
<dbReference type="InterPro" id="IPR011335">
    <property type="entry name" value="Restrct_endonuc-II-like"/>
</dbReference>
<reference evidence="2 3" key="1">
    <citation type="journal article" date="2016" name="Nat. Commun.">
        <title>Thousands of microbial genomes shed light on interconnected biogeochemical processes in an aquifer system.</title>
        <authorList>
            <person name="Anantharaman K."/>
            <person name="Brown C.T."/>
            <person name="Hug L.A."/>
            <person name="Sharon I."/>
            <person name="Castelle C.J."/>
            <person name="Probst A.J."/>
            <person name="Thomas B.C."/>
            <person name="Singh A."/>
            <person name="Wilkins M.J."/>
            <person name="Karaoz U."/>
            <person name="Brodie E.L."/>
            <person name="Williams K.H."/>
            <person name="Hubbard S.S."/>
            <person name="Banfield J.F."/>
        </authorList>
    </citation>
    <scope>NUCLEOTIDE SEQUENCE [LARGE SCALE GENOMIC DNA]</scope>
</reference>
<dbReference type="InterPro" id="IPR007569">
    <property type="entry name" value="DUF559"/>
</dbReference>
<evidence type="ECO:0000313" key="2">
    <source>
        <dbReference type="EMBL" id="OGD03239.1"/>
    </source>
</evidence>